<dbReference type="Proteomes" id="UP001597460">
    <property type="component" value="Unassembled WGS sequence"/>
</dbReference>
<evidence type="ECO:0000256" key="1">
    <source>
        <dbReference type="SAM" id="SignalP"/>
    </source>
</evidence>
<accession>A0ABW5JEP3</accession>
<evidence type="ECO:0000313" key="3">
    <source>
        <dbReference type="Proteomes" id="UP001597460"/>
    </source>
</evidence>
<sequence>MNKNNLYRIFCLTFLFFSLSVFQAFAQSESRSINSNGSFYSIFGVGFPVENNTSRELSLGISGVSLDNTPSNTLSNPALWGKNVYATTSSGFSLSQYQASDNVSESVNSDLSAGYFQVTLPIYKQKLGISASLYSVTTSDYRYFNSGTLITTENDSIGYVSDISGSGGINKLELGIGWNINKNIAIGYAPSLAFISQENTTELFFSQNDFPYNSLDYKVTGSTFSHRFGALLTFNDLLRDNDKLGFGASYILPVNISTEETSETSRIINNSEQDVTLGDTYNGNAKLPAEFNAGLTYYPSNLVNISVEGKFQQWSKARSNLKLDNENYELSDRFKLGLGGEYHPYKTTSSSFLSNFRYSGGVSYDSGHLKTLNQDINTLWFSAGLGIISRFSNSSIGLSARYGLRGTTSDDLIREKIWSFNLSVNLTELMFFRPKLN</sequence>
<comment type="caution">
    <text evidence="2">The sequence shown here is derived from an EMBL/GenBank/DDBJ whole genome shotgun (WGS) entry which is preliminary data.</text>
</comment>
<feature type="chain" id="PRO_5045104588" description="Long-chain fatty acid transport protein" evidence="1">
    <location>
        <begin position="27"/>
        <end position="437"/>
    </location>
</feature>
<evidence type="ECO:0000313" key="2">
    <source>
        <dbReference type="EMBL" id="MFD2531216.1"/>
    </source>
</evidence>
<dbReference type="Gene3D" id="2.40.160.60">
    <property type="entry name" value="Outer membrane protein transport protein (OMPP1/FadL/TodX)"/>
    <property type="match status" value="1"/>
</dbReference>
<dbReference type="EMBL" id="JBHULI010000002">
    <property type="protein sequence ID" value="MFD2531216.1"/>
    <property type="molecule type" value="Genomic_DNA"/>
</dbReference>
<reference evidence="3" key="1">
    <citation type="journal article" date="2019" name="Int. J. Syst. Evol. Microbiol.">
        <title>The Global Catalogue of Microorganisms (GCM) 10K type strain sequencing project: providing services to taxonomists for standard genome sequencing and annotation.</title>
        <authorList>
            <consortium name="The Broad Institute Genomics Platform"/>
            <consortium name="The Broad Institute Genome Sequencing Center for Infectious Disease"/>
            <person name="Wu L."/>
            <person name="Ma J."/>
        </authorList>
    </citation>
    <scope>NUCLEOTIDE SEQUENCE [LARGE SCALE GENOMIC DNA]</scope>
    <source>
        <strain evidence="3">KCTC 52042</strain>
    </source>
</reference>
<keyword evidence="1" id="KW-0732">Signal</keyword>
<proteinExistence type="predicted"/>
<gene>
    <name evidence="2" type="ORF">ACFSVN_02015</name>
</gene>
<protein>
    <recommendedName>
        <fullName evidence="4">Long-chain fatty acid transport protein</fullName>
    </recommendedName>
</protein>
<dbReference type="SUPFAM" id="SSF56935">
    <property type="entry name" value="Porins"/>
    <property type="match status" value="1"/>
</dbReference>
<organism evidence="2 3">
    <name type="scientific">Gracilimonas halophila</name>
    <dbReference type="NCBI Taxonomy" id="1834464"/>
    <lineage>
        <taxon>Bacteria</taxon>
        <taxon>Pseudomonadati</taxon>
        <taxon>Balneolota</taxon>
        <taxon>Balneolia</taxon>
        <taxon>Balneolales</taxon>
        <taxon>Balneolaceae</taxon>
        <taxon>Gracilimonas</taxon>
    </lineage>
</organism>
<name>A0ABW5JEP3_9BACT</name>
<evidence type="ECO:0008006" key="4">
    <source>
        <dbReference type="Google" id="ProtNLM"/>
    </source>
</evidence>
<feature type="signal peptide" evidence="1">
    <location>
        <begin position="1"/>
        <end position="26"/>
    </location>
</feature>
<keyword evidence="3" id="KW-1185">Reference proteome</keyword>
<dbReference type="RefSeq" id="WP_390297841.1">
    <property type="nucleotide sequence ID" value="NZ_JBHULI010000002.1"/>
</dbReference>